<dbReference type="Pfam" id="PF01817">
    <property type="entry name" value="CM_2"/>
    <property type="match status" value="1"/>
</dbReference>
<dbReference type="GO" id="GO:0046417">
    <property type="term" value="P:chorismate metabolic process"/>
    <property type="evidence" value="ECO:0007669"/>
    <property type="project" value="InterPro"/>
</dbReference>
<keyword evidence="4" id="KW-0413">Isomerase</keyword>
<dbReference type="PATRIC" id="fig|1126211.3.peg.3112"/>
<dbReference type="InterPro" id="IPR013785">
    <property type="entry name" value="Aldolase_TIM"/>
</dbReference>
<accession>I2C928</accession>
<dbReference type="InterPro" id="IPR006268">
    <property type="entry name" value="DAHP_syn_2"/>
</dbReference>
<dbReference type="KEGG" id="bqy:MUS_3268"/>
<feature type="domain" description="Chorismate mutase" evidence="3">
    <location>
        <begin position="15"/>
        <end position="105"/>
    </location>
</feature>
<dbReference type="Gene3D" id="3.20.20.70">
    <property type="entry name" value="Aldolase class I"/>
    <property type="match status" value="1"/>
</dbReference>
<dbReference type="HOGENOM" id="CLU_062599_1_0_9"/>
<dbReference type="EMBL" id="CP003332">
    <property type="protein sequence ID" value="AFJ63152.1"/>
    <property type="molecule type" value="Genomic_DNA"/>
</dbReference>
<evidence type="ECO:0000259" key="3">
    <source>
        <dbReference type="PROSITE" id="PS51168"/>
    </source>
</evidence>
<dbReference type="GO" id="GO:0003849">
    <property type="term" value="F:3-deoxy-7-phosphoheptulonate synthase activity"/>
    <property type="evidence" value="ECO:0007669"/>
    <property type="project" value="UniProtKB-EC"/>
</dbReference>
<dbReference type="PROSITE" id="PS51168">
    <property type="entry name" value="CHORISMATE_MUT_2"/>
    <property type="match status" value="1"/>
</dbReference>
<evidence type="ECO:0000313" key="5">
    <source>
        <dbReference type="Proteomes" id="UP000002878"/>
    </source>
</evidence>
<gene>
    <name evidence="4" type="primary">aroA</name>
    <name evidence="4" type="ORF">MUS_3268</name>
</gene>
<evidence type="ECO:0000313" key="4">
    <source>
        <dbReference type="EMBL" id="AFJ63152.1"/>
    </source>
</evidence>
<dbReference type="NCBIfam" id="NF009239">
    <property type="entry name" value="PRK12595.1"/>
    <property type="match status" value="1"/>
</dbReference>
<dbReference type="Gene3D" id="1.20.59.10">
    <property type="entry name" value="Chorismate mutase"/>
    <property type="match status" value="1"/>
</dbReference>
<feature type="coiled-coil region" evidence="2">
    <location>
        <begin position="14"/>
        <end position="41"/>
    </location>
</feature>
<dbReference type="InterPro" id="IPR036979">
    <property type="entry name" value="CM_dom_sf"/>
</dbReference>
<dbReference type="Pfam" id="PF00793">
    <property type="entry name" value="DAHP_synth_1"/>
    <property type="match status" value="1"/>
</dbReference>
<reference evidence="4 5" key="1">
    <citation type="journal article" date="2012" name="J. Biotechnol.">
        <title>Genome sequence of the plant growth promoting strain Bacillus amyloliquefaciens subsp. plantarum B9601-Y2 and expression of mersacidin and other secondary metabolites.</title>
        <authorList>
            <person name="He P."/>
            <person name="Hao K."/>
            <person name="Blom J."/>
            <person name="Ruckert C."/>
            <person name="Vater J."/>
            <person name="Mao Z."/>
            <person name="Wu Y."/>
            <person name="Hou M."/>
            <person name="He P."/>
            <person name="He Y."/>
            <person name="Borriss R."/>
        </authorList>
    </citation>
    <scope>NUCLEOTIDE SEQUENCE [LARGE SCALE GENOMIC DNA]</scope>
    <source>
        <strain evidence="4">Y2</strain>
    </source>
</reference>
<dbReference type="NCBIfam" id="NF006421">
    <property type="entry name" value="PRK08673.1"/>
    <property type="match status" value="1"/>
</dbReference>
<name>I2C928_BACAY</name>
<dbReference type="GO" id="GO:0009073">
    <property type="term" value="P:aromatic amino acid family biosynthetic process"/>
    <property type="evidence" value="ECO:0007669"/>
    <property type="project" value="InterPro"/>
</dbReference>
<keyword evidence="1 4" id="KW-0808">Transferase</keyword>
<dbReference type="GO" id="GO:0004106">
    <property type="term" value="F:chorismate mutase activity"/>
    <property type="evidence" value="ECO:0007669"/>
    <property type="project" value="UniProtKB-EC"/>
</dbReference>
<protein>
    <submittedName>
        <fullName evidence="4">Bifunctional 3-deoxy-7-phosphoheptulonate synthase/chorismate mutase</fullName>
        <ecNumber evidence="4">2.5.1.54</ecNumber>
        <ecNumber evidence="4">5.4.99.5</ecNumber>
    </submittedName>
</protein>
<dbReference type="Proteomes" id="UP000002878">
    <property type="component" value="Chromosome"/>
</dbReference>
<dbReference type="EC" id="5.4.99.5" evidence="4"/>
<dbReference type="InterPro" id="IPR006218">
    <property type="entry name" value="DAHP1/KDSA"/>
</dbReference>
<evidence type="ECO:0000256" key="1">
    <source>
        <dbReference type="ARBA" id="ARBA00022679"/>
    </source>
</evidence>
<proteinExistence type="predicted"/>
<dbReference type="SUPFAM" id="SSF51569">
    <property type="entry name" value="Aldolase"/>
    <property type="match status" value="1"/>
</dbReference>
<dbReference type="NCBIfam" id="TIGR01801">
    <property type="entry name" value="CM_A"/>
    <property type="match status" value="1"/>
</dbReference>
<dbReference type="InterPro" id="IPR010954">
    <property type="entry name" value="Chorismate_mutase_GmP-bac"/>
</dbReference>
<dbReference type="InterPro" id="IPR002701">
    <property type="entry name" value="CM_II_prokaryot"/>
</dbReference>
<evidence type="ECO:0000256" key="2">
    <source>
        <dbReference type="SAM" id="Coils"/>
    </source>
</evidence>
<dbReference type="GO" id="GO:0016832">
    <property type="term" value="F:aldehyde-lyase activity"/>
    <property type="evidence" value="ECO:0007669"/>
    <property type="project" value="InterPro"/>
</dbReference>
<dbReference type="EC" id="2.5.1.54" evidence="4"/>
<dbReference type="PANTHER" id="PTHR43018">
    <property type="entry name" value="PHOSPHO-2-DEHYDRO-3-DEOXYHEPTONATE ALDOLASE"/>
    <property type="match status" value="1"/>
</dbReference>
<organism evidence="4 5">
    <name type="scientific">Bacillus amyloliquefaciens (strain Y2)</name>
    <name type="common">Bacillus amyloliquefaciens subsp. plantarum (strain B9601-Y2)</name>
    <dbReference type="NCBI Taxonomy" id="1155777"/>
    <lineage>
        <taxon>Bacteria</taxon>
        <taxon>Bacillati</taxon>
        <taxon>Bacillota</taxon>
        <taxon>Bacilli</taxon>
        <taxon>Bacillales</taxon>
        <taxon>Bacillaceae</taxon>
        <taxon>Bacillus</taxon>
        <taxon>Bacillus amyloliquefaciens group</taxon>
    </lineage>
</organism>
<dbReference type="InterPro" id="IPR052899">
    <property type="entry name" value="Class-I_DAHP_synthase"/>
</dbReference>
<dbReference type="AlphaFoldDB" id="I2C928"/>
<dbReference type="SMART" id="SM00830">
    <property type="entry name" value="CM_2"/>
    <property type="match status" value="1"/>
</dbReference>
<dbReference type="PANTHER" id="PTHR43018:SF1">
    <property type="entry name" value="PROTEIN AROA(G)"/>
    <property type="match status" value="1"/>
</dbReference>
<sequence length="373" mass="41259">MLTIKIKHSIEGMKKMSNKELESLRQQADALNLEILKLINERGAVVKEIGKAKEAQGVNRFDPVRERTMLNRIIESNDGPFENSTIQHIFKEIFKAGLELQEEDHSKALLVSRKKKAEDTIVDIKGEKIGDGDQRFIVGPCAVESYEQVAEVAAAAKKQGIKILRGGAFKPRTSPYDFQGLGVEGLQILKRVADEYDLAVISEIVTPAHIEQAIDYIDVIQIGARNMQNFELLKAAGSVKKPVLLKRGLAATISEFINAAEYIMSQGNDQIILCERGIRTYETATRNTLDISAVPILKQETHLPVFVDVTHSTGRRDLLLPTAKAALAIGADGVMAEVHPDPSVALSDSAQQMDIPEFEKWLNELKPMLKVKA</sequence>
<keyword evidence="2" id="KW-0175">Coiled coil</keyword>
<dbReference type="NCBIfam" id="TIGR01361">
    <property type="entry name" value="DAHP_synth_Bsub"/>
    <property type="match status" value="1"/>
</dbReference>